<protein>
    <recommendedName>
        <fullName evidence="9">Chondroadherin</fullName>
    </recommendedName>
</protein>
<evidence type="ECO:0000256" key="4">
    <source>
        <dbReference type="ARBA" id="ARBA00023180"/>
    </source>
</evidence>
<dbReference type="SMART" id="SM00369">
    <property type="entry name" value="LRR_TYP"/>
    <property type="match status" value="8"/>
</dbReference>
<keyword evidence="1" id="KW-0433">Leucine-rich repeat</keyword>
<dbReference type="InterPro" id="IPR003591">
    <property type="entry name" value="Leu-rich_rpt_typical-subtyp"/>
</dbReference>
<dbReference type="InterPro" id="IPR032675">
    <property type="entry name" value="LRR_dom_sf"/>
</dbReference>
<keyword evidence="8" id="KW-1185">Reference proteome</keyword>
<dbReference type="InterPro" id="IPR000372">
    <property type="entry name" value="LRRNT"/>
</dbReference>
<keyword evidence="4" id="KW-0325">Glycoprotein</keyword>
<dbReference type="InterPro" id="IPR001611">
    <property type="entry name" value="Leu-rich_rpt"/>
</dbReference>
<feature type="domain" description="LRRCT" evidence="6">
    <location>
        <begin position="419"/>
        <end position="466"/>
    </location>
</feature>
<dbReference type="SMART" id="SM00013">
    <property type="entry name" value="LRRNT"/>
    <property type="match status" value="1"/>
</dbReference>
<dbReference type="Pfam" id="PF01462">
    <property type="entry name" value="LRRNT"/>
    <property type="match status" value="1"/>
</dbReference>
<evidence type="ECO:0000256" key="1">
    <source>
        <dbReference type="ARBA" id="ARBA00022614"/>
    </source>
</evidence>
<dbReference type="PANTHER" id="PTHR45712:SF22">
    <property type="entry name" value="INSULIN-LIKE GROWTH FACTOR-BINDING PROTEIN COMPLEX ACID LABILE SUBUNIT"/>
    <property type="match status" value="1"/>
</dbReference>
<dbReference type="PANTHER" id="PTHR45712">
    <property type="entry name" value="AGAP008170-PA"/>
    <property type="match status" value="1"/>
</dbReference>
<comment type="caution">
    <text evidence="7">The sequence shown here is derived from an EMBL/GenBank/DDBJ whole genome shotgun (WGS) entry which is preliminary data.</text>
</comment>
<keyword evidence="3" id="KW-0677">Repeat</keyword>
<accession>A0ABN9MG89</accession>
<feature type="domain" description="LRRNT" evidence="5">
    <location>
        <begin position="140"/>
        <end position="174"/>
    </location>
</feature>
<name>A0ABN9MG89_9NEOB</name>
<keyword evidence="2" id="KW-0732">Signal</keyword>
<evidence type="ECO:0000256" key="2">
    <source>
        <dbReference type="ARBA" id="ARBA00022729"/>
    </source>
</evidence>
<organism evidence="7 8">
    <name type="scientific">Ranitomeya imitator</name>
    <name type="common">mimic poison frog</name>
    <dbReference type="NCBI Taxonomy" id="111125"/>
    <lineage>
        <taxon>Eukaryota</taxon>
        <taxon>Metazoa</taxon>
        <taxon>Chordata</taxon>
        <taxon>Craniata</taxon>
        <taxon>Vertebrata</taxon>
        <taxon>Euteleostomi</taxon>
        <taxon>Amphibia</taxon>
        <taxon>Batrachia</taxon>
        <taxon>Anura</taxon>
        <taxon>Neobatrachia</taxon>
        <taxon>Hyloidea</taxon>
        <taxon>Dendrobatidae</taxon>
        <taxon>Dendrobatinae</taxon>
        <taxon>Ranitomeya</taxon>
    </lineage>
</organism>
<dbReference type="InterPro" id="IPR000483">
    <property type="entry name" value="Cys-rich_flank_reg_C"/>
</dbReference>
<reference evidence="7" key="1">
    <citation type="submission" date="2023-07" db="EMBL/GenBank/DDBJ databases">
        <authorList>
            <person name="Stuckert A."/>
        </authorList>
    </citation>
    <scope>NUCLEOTIDE SEQUENCE</scope>
</reference>
<evidence type="ECO:0000259" key="5">
    <source>
        <dbReference type="SMART" id="SM00013"/>
    </source>
</evidence>
<dbReference type="Proteomes" id="UP001176940">
    <property type="component" value="Unassembled WGS sequence"/>
</dbReference>
<dbReference type="SUPFAM" id="SSF52058">
    <property type="entry name" value="L domain-like"/>
    <property type="match status" value="1"/>
</dbReference>
<dbReference type="EMBL" id="CAUEEQ010068992">
    <property type="protein sequence ID" value="CAJ0965670.1"/>
    <property type="molecule type" value="Genomic_DNA"/>
</dbReference>
<dbReference type="SMART" id="SM00082">
    <property type="entry name" value="LRRCT"/>
    <property type="match status" value="1"/>
</dbReference>
<proteinExistence type="predicted"/>
<evidence type="ECO:0000259" key="6">
    <source>
        <dbReference type="SMART" id="SM00082"/>
    </source>
</evidence>
<dbReference type="InterPro" id="IPR050333">
    <property type="entry name" value="SLRP"/>
</dbReference>
<evidence type="ECO:0000313" key="7">
    <source>
        <dbReference type="EMBL" id="CAJ0965670.1"/>
    </source>
</evidence>
<evidence type="ECO:0008006" key="9">
    <source>
        <dbReference type="Google" id="ProtNLM"/>
    </source>
</evidence>
<sequence length="478" mass="53834">MAAAISNAHARHPAAIFLKPRAAEHSICARAAPGRWPPPPTKGMTAQIARCLFTTTPLRHQRKAEEEPAMSPRPPDLTSLIDRRKRRLCYHNITYPVLYHFPEYTLRARSHCQYSLLAMEHLSVLLIFSVLATVCPILEACPTSCHCHGGDLQHVICYSSGLTKLPKISEQTRLLNLQKNLFPVLAPNSFKEMKGLVSLHMQYCQIREVSNGAFRGLKKLVYLYLSHNEISVIGAGAFDELTELTYLYMDHNKILEIPKGLLSPLFNLFIFQMNNNKVRELKAGTFSGAKDLRWLYLSENDITALQPGSLDEVENLAIFHIEGNQLTTYPLAAVSKLRVVEDFKISRNPIKVIPDYAFQSFGRYMESLSLDNMGLEKFSEKAFVGVTTLKKLNIEGNKLSQLPANAPFSTLQNLTLANNPWHCACQLAAVRRWMDSSRSRPNATCASPAQYRGQQIRDVGVFRGCKQPTKKSRKGDRH</sequence>
<dbReference type="Gene3D" id="3.80.10.10">
    <property type="entry name" value="Ribonuclease Inhibitor"/>
    <property type="match status" value="1"/>
</dbReference>
<gene>
    <name evidence="7" type="ORF">RIMI_LOCUS20520707</name>
</gene>
<dbReference type="Pfam" id="PF13855">
    <property type="entry name" value="LRR_8"/>
    <property type="match status" value="3"/>
</dbReference>
<evidence type="ECO:0000256" key="3">
    <source>
        <dbReference type="ARBA" id="ARBA00022737"/>
    </source>
</evidence>
<evidence type="ECO:0000313" key="8">
    <source>
        <dbReference type="Proteomes" id="UP001176940"/>
    </source>
</evidence>